<organism evidence="5">
    <name type="scientific">Perkinsus marinus (strain ATCC 50983 / TXsc)</name>
    <dbReference type="NCBI Taxonomy" id="423536"/>
    <lineage>
        <taxon>Eukaryota</taxon>
        <taxon>Sar</taxon>
        <taxon>Alveolata</taxon>
        <taxon>Perkinsozoa</taxon>
        <taxon>Perkinsea</taxon>
        <taxon>Perkinsida</taxon>
        <taxon>Perkinsidae</taxon>
        <taxon>Perkinsus</taxon>
    </lineage>
</organism>
<keyword evidence="5" id="KW-1185">Reference proteome</keyword>
<dbReference type="RefSeq" id="XP_002766145.1">
    <property type="nucleotide sequence ID" value="XM_002766099.1"/>
</dbReference>
<evidence type="ECO:0000256" key="1">
    <source>
        <dbReference type="ARBA" id="ARBA00001933"/>
    </source>
</evidence>
<dbReference type="EMBL" id="GG686213">
    <property type="protein sequence ID" value="EEQ98862.1"/>
    <property type="molecule type" value="Genomic_DNA"/>
</dbReference>
<dbReference type="OMA" id="WARPRIM"/>
<evidence type="ECO:0000313" key="5">
    <source>
        <dbReference type="Proteomes" id="UP000007800"/>
    </source>
</evidence>
<name>C5LWR7_PERM5</name>
<dbReference type="InterPro" id="IPR036038">
    <property type="entry name" value="Aminotransferase-like"/>
</dbReference>
<gene>
    <name evidence="4" type="ORF">Pmar_PMAR007241</name>
</gene>
<dbReference type="Proteomes" id="UP000007800">
    <property type="component" value="Unassembled WGS sequence"/>
</dbReference>
<keyword evidence="3" id="KW-0663">Pyridoxal phosphate</keyword>
<comment type="cofactor">
    <cofactor evidence="1">
        <name>pyridoxal 5'-phosphate</name>
        <dbReference type="ChEBI" id="CHEBI:597326"/>
    </cofactor>
</comment>
<dbReference type="Gene3D" id="3.30.470.10">
    <property type="match status" value="1"/>
</dbReference>
<comment type="similarity">
    <text evidence="2">Belongs to the class-IV pyridoxal-phosphate-dependent aminotransferase family.</text>
</comment>
<reference evidence="4 5" key="1">
    <citation type="submission" date="2008-07" db="EMBL/GenBank/DDBJ databases">
        <authorList>
            <person name="El-Sayed N."/>
            <person name="Caler E."/>
            <person name="Inman J."/>
            <person name="Amedeo P."/>
            <person name="Hass B."/>
            <person name="Wortman J."/>
        </authorList>
    </citation>
    <scope>NUCLEOTIDE SEQUENCE [LARGE SCALE GENOMIC DNA]</scope>
    <source>
        <strain evidence="5">ATCC 50983 / TXsc</strain>
    </source>
</reference>
<protein>
    <recommendedName>
        <fullName evidence="6">Branched-chain amino acid aminotransferase</fullName>
    </recommendedName>
</protein>
<dbReference type="InParanoid" id="C5LWR7"/>
<dbReference type="InterPro" id="IPR005786">
    <property type="entry name" value="B_amino_transII"/>
</dbReference>
<dbReference type="GO" id="GO:0009081">
    <property type="term" value="P:branched-chain amino acid metabolic process"/>
    <property type="evidence" value="ECO:0007669"/>
    <property type="project" value="InterPro"/>
</dbReference>
<dbReference type="AlphaFoldDB" id="C5LWR7"/>
<dbReference type="GO" id="GO:0004084">
    <property type="term" value="F:branched-chain-amino-acid transaminase activity"/>
    <property type="evidence" value="ECO:0007669"/>
    <property type="project" value="InterPro"/>
</dbReference>
<evidence type="ECO:0000256" key="3">
    <source>
        <dbReference type="ARBA" id="ARBA00022898"/>
    </source>
</evidence>
<dbReference type="SUPFAM" id="SSF56752">
    <property type="entry name" value="D-aminoacid aminotransferase-like PLP-dependent enzymes"/>
    <property type="match status" value="1"/>
</dbReference>
<evidence type="ECO:0000313" key="4">
    <source>
        <dbReference type="EMBL" id="EEQ98862.1"/>
    </source>
</evidence>
<evidence type="ECO:0008006" key="6">
    <source>
        <dbReference type="Google" id="ProtNLM"/>
    </source>
</evidence>
<dbReference type="PANTHER" id="PTHR11825">
    <property type="entry name" value="SUBGROUP IIII AMINOTRANSFERASE"/>
    <property type="match status" value="1"/>
</dbReference>
<sequence>MSYIKEHYLTLKEVSEAIQVHSVPVINDPPPSNASRHEFHLVRAPRLSVLPPLDTLEFGKKFSDHMLEIDYNIATGWARPRIMPMSNIKLHPASPVLHNAVGCFEGVKVYRVPEGIREFRLSSNIARFATSIRRGAMADLTKRDEQSIYELIRELILIDEHMIPSEPGYSLYIRPTCIGTQASLGVFPPTAAKIFVITCPVGP</sequence>
<proteinExistence type="inferred from homology"/>
<evidence type="ECO:0000256" key="2">
    <source>
        <dbReference type="ARBA" id="ARBA00009320"/>
    </source>
</evidence>
<dbReference type="OrthoDB" id="1732691at2759"/>
<dbReference type="GeneID" id="9063064"/>
<accession>C5LWR7</accession>
<dbReference type="PANTHER" id="PTHR11825:SF44">
    <property type="entry name" value="BRANCHED-CHAIN-AMINO-ACID AMINOTRANSFERASE"/>
    <property type="match status" value="1"/>
</dbReference>
<dbReference type="InterPro" id="IPR043131">
    <property type="entry name" value="BCAT-like_N"/>
</dbReference>